<reference evidence="1 2" key="1">
    <citation type="journal article" date="2013" name="Nat. Genet.">
        <title>The high-quality draft genome of peach (Prunus persica) identifies unique patterns of genetic diversity, domestication and genome evolution.</title>
        <authorList>
            <consortium name="International Peach Genome Initiative"/>
            <person name="Verde I."/>
            <person name="Abbott A.G."/>
            <person name="Scalabrin S."/>
            <person name="Jung S."/>
            <person name="Shu S."/>
            <person name="Marroni F."/>
            <person name="Zhebentyayeva T."/>
            <person name="Dettori M.T."/>
            <person name="Grimwood J."/>
            <person name="Cattonaro F."/>
            <person name="Zuccolo A."/>
            <person name="Rossini L."/>
            <person name="Jenkins J."/>
            <person name="Vendramin E."/>
            <person name="Meisel L.A."/>
            <person name="Decroocq V."/>
            <person name="Sosinski B."/>
            <person name="Prochnik S."/>
            <person name="Mitros T."/>
            <person name="Policriti A."/>
            <person name="Cipriani G."/>
            <person name="Dondini L."/>
            <person name="Ficklin S."/>
            <person name="Goodstein D.M."/>
            <person name="Xuan P."/>
            <person name="Del Fabbro C."/>
            <person name="Aramini V."/>
            <person name="Copetti D."/>
            <person name="Gonzalez S."/>
            <person name="Horner D.S."/>
            <person name="Falchi R."/>
            <person name="Lucas S."/>
            <person name="Mica E."/>
            <person name="Maldonado J."/>
            <person name="Lazzari B."/>
            <person name="Bielenberg D."/>
            <person name="Pirona R."/>
            <person name="Miculan M."/>
            <person name="Barakat A."/>
            <person name="Testolin R."/>
            <person name="Stella A."/>
            <person name="Tartarini S."/>
            <person name="Tonutti P."/>
            <person name="Arus P."/>
            <person name="Orellana A."/>
            <person name="Wells C."/>
            <person name="Main D."/>
            <person name="Vizzotto G."/>
            <person name="Silva H."/>
            <person name="Salamini F."/>
            <person name="Schmutz J."/>
            <person name="Morgante M."/>
            <person name="Rokhsar D.S."/>
        </authorList>
    </citation>
    <scope>NUCLEOTIDE SEQUENCE [LARGE SCALE GENOMIC DNA]</scope>
    <source>
        <strain evidence="2">cv. Nemared</strain>
    </source>
</reference>
<dbReference type="AlphaFoldDB" id="A0A251QJ61"/>
<dbReference type="Proteomes" id="UP000006882">
    <property type="component" value="Chromosome G2"/>
</dbReference>
<sequence length="68" mass="7978">MLGKQKFSWKFLFLMKNNVKTLKILEKMHHGRKTPLSHALFCTIHTAREIHFSTTPPANKKGDEENRD</sequence>
<evidence type="ECO:0000313" key="1">
    <source>
        <dbReference type="EMBL" id="ONI23763.1"/>
    </source>
</evidence>
<protein>
    <submittedName>
        <fullName evidence="1">Uncharacterized protein</fullName>
    </submittedName>
</protein>
<dbReference type="Gramene" id="ONI23763">
    <property type="protein sequence ID" value="ONI23763"/>
    <property type="gene ID" value="PRUPE_2G206700"/>
</dbReference>
<name>A0A251QJ61_PRUPE</name>
<organism evidence="1 2">
    <name type="scientific">Prunus persica</name>
    <name type="common">Peach</name>
    <name type="synonym">Amygdalus persica</name>
    <dbReference type="NCBI Taxonomy" id="3760"/>
    <lineage>
        <taxon>Eukaryota</taxon>
        <taxon>Viridiplantae</taxon>
        <taxon>Streptophyta</taxon>
        <taxon>Embryophyta</taxon>
        <taxon>Tracheophyta</taxon>
        <taxon>Spermatophyta</taxon>
        <taxon>Magnoliopsida</taxon>
        <taxon>eudicotyledons</taxon>
        <taxon>Gunneridae</taxon>
        <taxon>Pentapetalae</taxon>
        <taxon>rosids</taxon>
        <taxon>fabids</taxon>
        <taxon>Rosales</taxon>
        <taxon>Rosaceae</taxon>
        <taxon>Amygdaloideae</taxon>
        <taxon>Amygdaleae</taxon>
        <taxon>Prunus</taxon>
    </lineage>
</organism>
<gene>
    <name evidence="1" type="ORF">PRUPE_2G206700</name>
</gene>
<accession>A0A251QJ61</accession>
<dbReference type="EMBL" id="CM007652">
    <property type="protein sequence ID" value="ONI23763.1"/>
    <property type="molecule type" value="Genomic_DNA"/>
</dbReference>
<proteinExistence type="predicted"/>
<evidence type="ECO:0000313" key="2">
    <source>
        <dbReference type="Proteomes" id="UP000006882"/>
    </source>
</evidence>
<keyword evidence="2" id="KW-1185">Reference proteome</keyword>